<dbReference type="Gene3D" id="1.10.1060.10">
    <property type="entry name" value="Alpha-helical ferredoxin"/>
    <property type="match status" value="1"/>
</dbReference>
<dbReference type="PANTHER" id="PTHR42783">
    <property type="entry name" value="GLUTAMATE SYNTHASE [NADPH] SMALL CHAIN"/>
    <property type="match status" value="1"/>
</dbReference>
<reference evidence="8 9" key="1">
    <citation type="submission" date="2023-09" db="EMBL/GenBank/DDBJ databases">
        <title>Buttiauxella selenatireducens sp. nov., isolated from the rhizosphere of Cardamine hupingshanesis.</title>
        <authorList>
            <person name="Zhang S."/>
            <person name="Xu Z."/>
            <person name="Wang H."/>
            <person name="Guo Y."/>
        </authorList>
    </citation>
    <scope>NUCLEOTIDE SEQUENCE [LARGE SCALE GENOMIC DNA]</scope>
    <source>
        <strain evidence="8 9">R73</strain>
    </source>
</reference>
<dbReference type="PRINTS" id="PR00419">
    <property type="entry name" value="ADXRDTASE"/>
</dbReference>
<dbReference type="InterPro" id="IPR017896">
    <property type="entry name" value="4Fe4S_Fe-S-bd"/>
</dbReference>
<accession>A0ABY9SJJ8</accession>
<evidence type="ECO:0000256" key="6">
    <source>
        <dbReference type="SAM" id="MobiDB-lite"/>
    </source>
</evidence>
<evidence type="ECO:0000313" key="8">
    <source>
        <dbReference type="EMBL" id="WMY76596.1"/>
    </source>
</evidence>
<name>A0ABY9SJJ8_9ENTR</name>
<keyword evidence="1" id="KW-0004">4Fe-4S</keyword>
<feature type="domain" description="4Fe-4S ferredoxin-type" evidence="7">
    <location>
        <begin position="78"/>
        <end position="107"/>
    </location>
</feature>
<dbReference type="PROSITE" id="PS51379">
    <property type="entry name" value="4FE4S_FER_2"/>
    <property type="match status" value="1"/>
</dbReference>
<dbReference type="CDD" id="cd10554">
    <property type="entry name" value="HycB_like"/>
    <property type="match status" value="1"/>
</dbReference>
<dbReference type="SUPFAM" id="SSF51971">
    <property type="entry name" value="Nucleotide-binding domain"/>
    <property type="match status" value="1"/>
</dbReference>
<dbReference type="Pfam" id="PF14691">
    <property type="entry name" value="Fer4_20"/>
    <property type="match status" value="1"/>
</dbReference>
<dbReference type="InterPro" id="IPR036188">
    <property type="entry name" value="FAD/NAD-bd_sf"/>
</dbReference>
<evidence type="ECO:0000256" key="1">
    <source>
        <dbReference type="ARBA" id="ARBA00022485"/>
    </source>
</evidence>
<evidence type="ECO:0000256" key="2">
    <source>
        <dbReference type="ARBA" id="ARBA00022723"/>
    </source>
</evidence>
<sequence length="648" mass="70717">MNRFVIANTCDCIGCKSCEIACMLAHNEQRYPEPGQHLQSRVTVVNTGSASTAVMCHQCDNAPCVASCPTAALVYQNDHVVLDEKHCIGCKSCILACPFGVISLTTNDHPIAQKCDLCEQKNSASGPACVNVCPTNALQLVTQKQLTQLRHKRQQETLPGLRASRQTGRDKLLLSPKRSDPDKLPADERRHHFQEIYQPFKPEQTCQAGERCLECADHANCRWTCPLHNAIPELIRLAKQGRINEAVELSHLTSSMPEVCGRVCPQDRLCEGSCTLESNSGSVTIGCIEKYITDTALKAGWRPDLSGVRPRSERVAIIGAGPAGLACADVLARHGVKAVVYDRHPEIGGLLTFGIPSFKLDKHVLATRREIFTGMGIEFVLNCEIGRDISFSQLIKENDAVFIAPGTYQSMIAELENENATGVLEALPYLIANTRNVMNIAEDPENPFVTLKGKRVVVLGGGDTAMDCLRTAVRQGATAVTCAYRRDEANMPGSRKEVKNAREEGVEFQFNIQPQRIVLNKKGAVAGIEMLLTELGEMDASGRRRPKIIKGSEFIIEADALIVAFGFQAHAMPWLKEGHVECDKWGQIRIGSNSRYPGQTTNPRVFAGGDAVRGADLVVTAMVDGRRAATDIIDMLDCEQAKATKAAS</sequence>
<dbReference type="SUPFAM" id="SSF54862">
    <property type="entry name" value="4Fe-4S ferredoxins"/>
    <property type="match status" value="1"/>
</dbReference>
<dbReference type="NCBIfam" id="NF009408">
    <property type="entry name" value="PRK12769.1"/>
    <property type="match status" value="1"/>
</dbReference>
<feature type="compositionally biased region" description="Basic and acidic residues" evidence="6">
    <location>
        <begin position="167"/>
        <end position="186"/>
    </location>
</feature>
<dbReference type="NCBIfam" id="TIGR01318">
    <property type="entry name" value="gltD_gamma_fam"/>
    <property type="match status" value="1"/>
</dbReference>
<dbReference type="Gene3D" id="3.30.70.20">
    <property type="match status" value="2"/>
</dbReference>
<dbReference type="RefSeq" id="WP_309879024.1">
    <property type="nucleotide sequence ID" value="NZ_CP133838.1"/>
</dbReference>
<dbReference type="Proteomes" id="UP001246690">
    <property type="component" value="Chromosome"/>
</dbReference>
<protein>
    <submittedName>
        <fullName evidence="8">Formate-dependent uric acid utilization protein AegA</fullName>
    </submittedName>
</protein>
<evidence type="ECO:0000259" key="7">
    <source>
        <dbReference type="PROSITE" id="PS51379"/>
    </source>
</evidence>
<dbReference type="EMBL" id="CP133838">
    <property type="protein sequence ID" value="WMY76596.1"/>
    <property type="molecule type" value="Genomic_DNA"/>
</dbReference>
<keyword evidence="4" id="KW-0408">Iron</keyword>
<keyword evidence="3" id="KW-0560">Oxidoreductase</keyword>
<keyword evidence="2" id="KW-0479">Metal-binding</keyword>
<evidence type="ECO:0000313" key="9">
    <source>
        <dbReference type="Proteomes" id="UP001246690"/>
    </source>
</evidence>
<dbReference type="PANTHER" id="PTHR42783:SF3">
    <property type="entry name" value="GLUTAMATE SYNTHASE [NADPH] SMALL CHAIN-RELATED"/>
    <property type="match status" value="1"/>
</dbReference>
<dbReference type="InterPro" id="IPR028261">
    <property type="entry name" value="DPD_II"/>
</dbReference>
<dbReference type="Pfam" id="PF07992">
    <property type="entry name" value="Pyr_redox_2"/>
    <property type="match status" value="1"/>
</dbReference>
<keyword evidence="5" id="KW-0411">Iron-sulfur</keyword>
<dbReference type="InterPro" id="IPR023753">
    <property type="entry name" value="FAD/NAD-binding_dom"/>
</dbReference>
<dbReference type="InterPro" id="IPR017900">
    <property type="entry name" value="4Fe4S_Fe_S_CS"/>
</dbReference>
<dbReference type="InterPro" id="IPR009051">
    <property type="entry name" value="Helical_ferredxn"/>
</dbReference>
<evidence type="ECO:0000256" key="4">
    <source>
        <dbReference type="ARBA" id="ARBA00023004"/>
    </source>
</evidence>
<evidence type="ECO:0000256" key="5">
    <source>
        <dbReference type="ARBA" id="ARBA00023014"/>
    </source>
</evidence>
<dbReference type="Pfam" id="PF13247">
    <property type="entry name" value="Fer4_11"/>
    <property type="match status" value="1"/>
</dbReference>
<gene>
    <name evidence="8" type="primary">aegA</name>
    <name evidence="8" type="ORF">RHD99_12005</name>
</gene>
<keyword evidence="9" id="KW-1185">Reference proteome</keyword>
<proteinExistence type="predicted"/>
<evidence type="ECO:0000256" key="3">
    <source>
        <dbReference type="ARBA" id="ARBA00023002"/>
    </source>
</evidence>
<organism evidence="8 9">
    <name type="scientific">Buttiauxella selenatireducens</name>
    <dbReference type="NCBI Taxonomy" id="3073902"/>
    <lineage>
        <taxon>Bacteria</taxon>
        <taxon>Pseudomonadati</taxon>
        <taxon>Pseudomonadota</taxon>
        <taxon>Gammaproteobacteria</taxon>
        <taxon>Enterobacterales</taxon>
        <taxon>Enterobacteriaceae</taxon>
        <taxon>Buttiauxella</taxon>
    </lineage>
</organism>
<feature type="region of interest" description="Disordered" evidence="6">
    <location>
        <begin position="151"/>
        <end position="186"/>
    </location>
</feature>
<dbReference type="Gene3D" id="3.50.50.60">
    <property type="entry name" value="FAD/NAD(P)-binding domain"/>
    <property type="match status" value="2"/>
</dbReference>
<dbReference type="InterPro" id="IPR006006">
    <property type="entry name" value="GltD-like"/>
</dbReference>
<dbReference type="PROSITE" id="PS00198">
    <property type="entry name" value="4FE4S_FER_1"/>
    <property type="match status" value="1"/>
</dbReference>